<dbReference type="PANTHER" id="PTHR11177">
    <property type="entry name" value="CHITINASE"/>
    <property type="match status" value="1"/>
</dbReference>
<dbReference type="Gene3D" id="3.10.50.10">
    <property type="match status" value="1"/>
</dbReference>
<evidence type="ECO:0000256" key="11">
    <source>
        <dbReference type="ARBA" id="ARBA00023326"/>
    </source>
</evidence>
<evidence type="ECO:0000313" key="15">
    <source>
        <dbReference type="EMBL" id="KZL63149.1"/>
    </source>
</evidence>
<evidence type="ECO:0000256" key="7">
    <source>
        <dbReference type="ARBA" id="ARBA00022801"/>
    </source>
</evidence>
<evidence type="ECO:0000256" key="5">
    <source>
        <dbReference type="ARBA" id="ARBA00022525"/>
    </source>
</evidence>
<keyword evidence="10 12" id="KW-0326">Glycosidase</keyword>
<dbReference type="GO" id="GO:0006032">
    <property type="term" value="P:chitin catabolic process"/>
    <property type="evidence" value="ECO:0007669"/>
    <property type="project" value="UniProtKB-KW"/>
</dbReference>
<dbReference type="STRING" id="1573173.A0A166L638"/>
<dbReference type="CDD" id="cd00035">
    <property type="entry name" value="ChtBD1"/>
    <property type="match status" value="1"/>
</dbReference>
<dbReference type="PROSITE" id="PS01095">
    <property type="entry name" value="GH18_1"/>
    <property type="match status" value="1"/>
</dbReference>
<dbReference type="EC" id="3.2.1.14" evidence="4"/>
<dbReference type="AlphaFoldDB" id="A0A166L638"/>
<comment type="caution">
    <text evidence="15">The sequence shown here is derived from an EMBL/GenBank/DDBJ whole genome shotgun (WGS) entry which is preliminary data.</text>
</comment>
<dbReference type="GO" id="GO:0005576">
    <property type="term" value="C:extracellular region"/>
    <property type="evidence" value="ECO:0007669"/>
    <property type="project" value="UniProtKB-SubCell"/>
</dbReference>
<dbReference type="PROSITE" id="PS51910">
    <property type="entry name" value="GH18_2"/>
    <property type="match status" value="1"/>
</dbReference>
<evidence type="ECO:0000256" key="3">
    <source>
        <dbReference type="ARBA" id="ARBA00008682"/>
    </source>
</evidence>
<dbReference type="InterPro" id="IPR011583">
    <property type="entry name" value="Chitinase_II/V-like_cat"/>
</dbReference>
<dbReference type="SUPFAM" id="SSF57016">
    <property type="entry name" value="Plant lectins/antimicrobial peptides"/>
    <property type="match status" value="1"/>
</dbReference>
<accession>A0A166L638</accession>
<evidence type="ECO:0000256" key="10">
    <source>
        <dbReference type="ARBA" id="ARBA00023295"/>
    </source>
</evidence>
<gene>
    <name evidence="15" type="ORF">CI238_06063</name>
</gene>
<evidence type="ECO:0000259" key="14">
    <source>
        <dbReference type="PROSITE" id="PS51910"/>
    </source>
</evidence>
<evidence type="ECO:0000256" key="1">
    <source>
        <dbReference type="ARBA" id="ARBA00000822"/>
    </source>
</evidence>
<comment type="similarity">
    <text evidence="3">Belongs to the glycosyl hydrolase 18 family. Chitinase class V subfamily.</text>
</comment>
<dbReference type="InterPro" id="IPR001579">
    <property type="entry name" value="Glyco_hydro_18_chit_AS"/>
</dbReference>
<reference evidence="15 16" key="1">
    <citation type="submission" date="2015-06" db="EMBL/GenBank/DDBJ databases">
        <title>Survival trade-offs in plant roots during colonization by closely related pathogenic and mutualistic fungi.</title>
        <authorList>
            <person name="Hacquard S."/>
            <person name="Kracher B."/>
            <person name="Hiruma K."/>
            <person name="Weinman A."/>
            <person name="Muench P."/>
            <person name="Garrido Oter R."/>
            <person name="Ver Loren van Themaat E."/>
            <person name="Dallerey J.-F."/>
            <person name="Damm U."/>
            <person name="Henrissat B."/>
            <person name="Lespinet O."/>
            <person name="Thon M."/>
            <person name="Kemen E."/>
            <person name="McHardy A.C."/>
            <person name="Schulze-Lefert P."/>
            <person name="O'Connell R.J."/>
        </authorList>
    </citation>
    <scope>NUCLEOTIDE SEQUENCE [LARGE SCALE GENOMIC DNA]</scope>
    <source>
        <strain evidence="15 16">MAFF 238704</strain>
    </source>
</reference>
<organism evidence="15 16">
    <name type="scientific">Colletotrichum incanum</name>
    <name type="common">Soybean anthracnose fungus</name>
    <dbReference type="NCBI Taxonomy" id="1573173"/>
    <lineage>
        <taxon>Eukaryota</taxon>
        <taxon>Fungi</taxon>
        <taxon>Dikarya</taxon>
        <taxon>Ascomycota</taxon>
        <taxon>Pezizomycotina</taxon>
        <taxon>Sordariomycetes</taxon>
        <taxon>Hypocreomycetidae</taxon>
        <taxon>Glomerellales</taxon>
        <taxon>Glomerellaceae</taxon>
        <taxon>Colletotrichum</taxon>
        <taxon>Colletotrichum spaethianum species complex</taxon>
    </lineage>
</organism>
<keyword evidence="11" id="KW-0624">Polysaccharide degradation</keyword>
<evidence type="ECO:0000256" key="8">
    <source>
        <dbReference type="ARBA" id="ARBA00023024"/>
    </source>
</evidence>
<keyword evidence="9" id="KW-0119">Carbohydrate metabolism</keyword>
<dbReference type="SMART" id="SM00636">
    <property type="entry name" value="Glyco_18"/>
    <property type="match status" value="1"/>
</dbReference>
<sequence>MLTGSSSIGSNLRDSTSYSSPSHPSKMAKSKVLLPYFVWVFILCLAGLTQSEDTPQCSASVPCEVGCCSKSGFCGLGPDYCSKSACVNNCDRKADCDPGGYGEDYVVCCSKYGFCGTTEKFCGTKKVNRPSCAIEESTRFKRVVGYYETWATGRACNRFYPEQIPTGVYSHINLAFASINPSTFELVPAAKADIDLYKRVANLKAEDPHLKVLVAVGGSDFNDTGPTAATFSDIARSEVAQEKFIDSVLKFMSTYDLDGIDLDWEYPAAKDRGGRNDDFANFPKFMKTLKQALKEYEISITLPAIYRYLQHFDLKNIAPHVDFFNVMTYDFHGAWEKPTESGGPYLNSHTNLTEIKGGLDLLWRNNIDHDKVVLGLAFYSRGFIASSSSCLSPGCPFESGTDALACSAEVGAALNSEIDDLATQQGAKPTLDKDAAVKILTWGGNNWLTYDDEETLQLKADFARSQCLGGVMVWAISQDTENAKYSMAISRVAPRLSSS</sequence>
<protein>
    <recommendedName>
        <fullName evidence="4">chitinase</fullName>
        <ecNumber evidence="4">3.2.1.14</ecNumber>
    </recommendedName>
</protein>
<feature type="compositionally biased region" description="Polar residues" evidence="13">
    <location>
        <begin position="1"/>
        <end position="14"/>
    </location>
</feature>
<comment type="subcellular location">
    <subcellularLocation>
        <location evidence="2">Secreted</location>
    </subcellularLocation>
</comment>
<evidence type="ECO:0000313" key="16">
    <source>
        <dbReference type="Proteomes" id="UP000076584"/>
    </source>
</evidence>
<name>A0A166L638_COLIC</name>
<dbReference type="EMBL" id="LFIW01002866">
    <property type="protein sequence ID" value="KZL63149.1"/>
    <property type="molecule type" value="Genomic_DNA"/>
</dbReference>
<dbReference type="InterPro" id="IPR001223">
    <property type="entry name" value="Glyco_hydro18_cat"/>
</dbReference>
<dbReference type="InterPro" id="IPR017853">
    <property type="entry name" value="GH"/>
</dbReference>
<keyword evidence="6" id="KW-0147">Chitin-binding</keyword>
<dbReference type="Gene3D" id="3.30.60.10">
    <property type="entry name" value="Endochitinase-like"/>
    <property type="match status" value="1"/>
</dbReference>
<dbReference type="GO" id="GO:0008843">
    <property type="term" value="F:endochitinase activity"/>
    <property type="evidence" value="ECO:0007669"/>
    <property type="project" value="UniProtKB-EC"/>
</dbReference>
<dbReference type="SMART" id="SM00270">
    <property type="entry name" value="ChtBD1"/>
    <property type="match status" value="2"/>
</dbReference>
<dbReference type="GO" id="GO:0000272">
    <property type="term" value="P:polysaccharide catabolic process"/>
    <property type="evidence" value="ECO:0007669"/>
    <property type="project" value="UniProtKB-KW"/>
</dbReference>
<dbReference type="SUPFAM" id="SSF51445">
    <property type="entry name" value="(Trans)glycosidases"/>
    <property type="match status" value="1"/>
</dbReference>
<dbReference type="GO" id="GO:0008061">
    <property type="term" value="F:chitin binding"/>
    <property type="evidence" value="ECO:0007669"/>
    <property type="project" value="UniProtKB-KW"/>
</dbReference>
<dbReference type="InterPro" id="IPR050314">
    <property type="entry name" value="Glycosyl_Hydrlase_18"/>
</dbReference>
<dbReference type="CDD" id="cd06922">
    <property type="entry name" value="ChtBD1_GH18_1"/>
    <property type="match status" value="1"/>
</dbReference>
<feature type="compositionally biased region" description="Low complexity" evidence="13">
    <location>
        <begin position="15"/>
        <end position="24"/>
    </location>
</feature>
<keyword evidence="5" id="KW-0964">Secreted</keyword>
<dbReference type="Gene3D" id="3.20.20.80">
    <property type="entry name" value="Glycosidases"/>
    <property type="match status" value="1"/>
</dbReference>
<evidence type="ECO:0000256" key="6">
    <source>
        <dbReference type="ARBA" id="ARBA00022669"/>
    </source>
</evidence>
<dbReference type="Pfam" id="PF00704">
    <property type="entry name" value="Glyco_hydro_18"/>
    <property type="match status" value="1"/>
</dbReference>
<dbReference type="InterPro" id="IPR036861">
    <property type="entry name" value="Endochitinase-like_sf"/>
</dbReference>
<dbReference type="PANTHER" id="PTHR11177:SF333">
    <property type="entry name" value="CHITINASE"/>
    <property type="match status" value="1"/>
</dbReference>
<feature type="domain" description="GH18" evidence="14">
    <location>
        <begin position="141"/>
        <end position="496"/>
    </location>
</feature>
<keyword evidence="7 12" id="KW-0378">Hydrolase</keyword>
<evidence type="ECO:0000256" key="9">
    <source>
        <dbReference type="ARBA" id="ARBA00023277"/>
    </source>
</evidence>
<comment type="catalytic activity">
    <reaction evidence="1">
        <text>Random endo-hydrolysis of N-acetyl-beta-D-glucosaminide (1-&gt;4)-beta-linkages in chitin and chitodextrins.</text>
        <dbReference type="EC" id="3.2.1.14"/>
    </reaction>
</comment>
<evidence type="ECO:0000256" key="2">
    <source>
        <dbReference type="ARBA" id="ARBA00004613"/>
    </source>
</evidence>
<evidence type="ECO:0000256" key="4">
    <source>
        <dbReference type="ARBA" id="ARBA00012729"/>
    </source>
</evidence>
<keyword evidence="16" id="KW-1185">Reference proteome</keyword>
<dbReference type="InterPro" id="IPR001002">
    <property type="entry name" value="Chitin-bd_1"/>
</dbReference>
<feature type="region of interest" description="Disordered" evidence="13">
    <location>
        <begin position="1"/>
        <end position="24"/>
    </location>
</feature>
<keyword evidence="8" id="KW-0146">Chitin degradation</keyword>
<proteinExistence type="inferred from homology"/>
<dbReference type="InterPro" id="IPR029070">
    <property type="entry name" value="Chitinase_insertion_sf"/>
</dbReference>
<evidence type="ECO:0000256" key="12">
    <source>
        <dbReference type="RuleBase" id="RU000489"/>
    </source>
</evidence>
<evidence type="ECO:0000256" key="13">
    <source>
        <dbReference type="SAM" id="MobiDB-lite"/>
    </source>
</evidence>
<dbReference type="Proteomes" id="UP000076584">
    <property type="component" value="Unassembled WGS sequence"/>
</dbReference>
<dbReference type="SUPFAM" id="SSF54556">
    <property type="entry name" value="Chitinase insertion domain"/>
    <property type="match status" value="1"/>
</dbReference>